<dbReference type="GO" id="GO:0009086">
    <property type="term" value="P:methionine biosynthetic process"/>
    <property type="evidence" value="ECO:0007669"/>
    <property type="project" value="TreeGrafter"/>
</dbReference>
<dbReference type="RefSeq" id="XP_056035744.1">
    <property type="nucleotide sequence ID" value="XM_056180601.1"/>
</dbReference>
<dbReference type="AlphaFoldDB" id="A0AAE9W843"/>
<dbReference type="GO" id="GO:0071949">
    <property type="term" value="F:FAD binding"/>
    <property type="evidence" value="ECO:0007669"/>
    <property type="project" value="TreeGrafter"/>
</dbReference>
<evidence type="ECO:0000256" key="7">
    <source>
        <dbReference type="ARBA" id="ARBA00023002"/>
    </source>
</evidence>
<dbReference type="Gene3D" id="3.20.20.220">
    <property type="match status" value="1"/>
</dbReference>
<sequence>MKISDKLQDPGWKDKVTWSYEFFPPKTSTGIQNLYNRIDRMKEWGYPMFVDVTWGAGGSTSDLTPVIINVAQKDFQLDTCMHLTCTNMSGEMIRMALKKAYESGCRNVLALRGDPPKNETEWTQVEGGFRYAADLVRYIKKNYGDEICIGVAGYPEGYSPGDDIDRSINHLKEKVDAGASFIVTQMFYDADNFVEWVKKCRENGILVPIFPGIMPIQAWDSFIRRAKWSGVKIPQHFMDALVPVKDNDDDVRERGADLMVQFCQKLIDNGITRLHFYTMNLEKAVKMIIERLGLLVEELKQVTEKPENELTTNRTEIFPNGTKRANEDVRPIFWRTRLESYMSRTEQWDEFPHGRWGDSRSPAFGEFDPSRHGLRQSAAEILALWGSPKSYKELGELFVSYCTKKQTSLPWSDMPISEEAKVIQSQLENMNRRAYLTINSQPALNGVKSSDPVHGWGPTNGYVYQKPYVEFFVHPSLIEELKSSLHQMGDISYFFVSVSGKLDTNAAYEVPNAVTWGVFPNREVIQPTIVESTSFLAWKDEAYSLGMAWASAHDPKSETHKLLVSMMSSWVLCVIVDNNYERGQSLFDIFSKLRSLEDFHPELYNGVAK</sequence>
<dbReference type="GeneID" id="80875290"/>
<dbReference type="GO" id="GO:0005829">
    <property type="term" value="C:cytosol"/>
    <property type="evidence" value="ECO:0007669"/>
    <property type="project" value="TreeGrafter"/>
</dbReference>
<comment type="similarity">
    <text evidence="3">Belongs to the methylenetetrahydrofolate reductase family.</text>
</comment>
<evidence type="ECO:0000256" key="2">
    <source>
        <dbReference type="ARBA" id="ARBA00004777"/>
    </source>
</evidence>
<dbReference type="GO" id="GO:0035999">
    <property type="term" value="P:tetrahydrofolate interconversion"/>
    <property type="evidence" value="ECO:0007669"/>
    <property type="project" value="TreeGrafter"/>
</dbReference>
<dbReference type="PANTHER" id="PTHR45754">
    <property type="entry name" value="METHYLENETETRAHYDROFOLATE REDUCTASE"/>
    <property type="match status" value="1"/>
</dbReference>
<comment type="pathway">
    <text evidence="2 8">One-carbon metabolism; tetrahydrofolate interconversion.</text>
</comment>
<keyword evidence="6" id="KW-0521">NADP</keyword>
<gene>
    <name evidence="10" type="primary">met9</name>
    <name evidence="10" type="ORF">SOMG_01808</name>
</gene>
<dbReference type="Pfam" id="PF21895">
    <property type="entry name" value="MTHFR_C"/>
    <property type="match status" value="1"/>
</dbReference>
<dbReference type="InterPro" id="IPR029041">
    <property type="entry name" value="FAD-linked_oxidoreductase-like"/>
</dbReference>
<comment type="cofactor">
    <cofactor evidence="1">
        <name>FAD</name>
        <dbReference type="ChEBI" id="CHEBI:57692"/>
    </cofactor>
</comment>
<dbReference type="CDD" id="cd00537">
    <property type="entry name" value="MTHFR"/>
    <property type="match status" value="1"/>
</dbReference>
<organism evidence="10 11">
    <name type="scientific">Schizosaccharomyces osmophilus</name>
    <dbReference type="NCBI Taxonomy" id="2545709"/>
    <lineage>
        <taxon>Eukaryota</taxon>
        <taxon>Fungi</taxon>
        <taxon>Dikarya</taxon>
        <taxon>Ascomycota</taxon>
        <taxon>Taphrinomycotina</taxon>
        <taxon>Schizosaccharomycetes</taxon>
        <taxon>Schizosaccharomycetales</taxon>
        <taxon>Schizosaccharomycetaceae</taxon>
        <taxon>Schizosaccharomyces</taxon>
    </lineage>
</organism>
<keyword evidence="5" id="KW-0274">FAD</keyword>
<evidence type="ECO:0000313" key="11">
    <source>
        <dbReference type="Proteomes" id="UP001212411"/>
    </source>
</evidence>
<dbReference type="Proteomes" id="UP001212411">
    <property type="component" value="Chromosome 1"/>
</dbReference>
<dbReference type="FunFam" id="3.20.20.220:FF:000002">
    <property type="entry name" value="Methylenetetrahydrofolate reductase"/>
    <property type="match status" value="1"/>
</dbReference>
<dbReference type="EMBL" id="CP115611">
    <property type="protein sequence ID" value="WBW71501.1"/>
    <property type="molecule type" value="Genomic_DNA"/>
</dbReference>
<reference evidence="10 11" key="1">
    <citation type="journal article" date="2023" name="G3 (Bethesda)">
        <title>A high-quality reference genome for the fission yeast Schizosaccharomyces osmophilus.</title>
        <authorList>
            <person name="Jia G.S."/>
            <person name="Zhang W.C."/>
            <person name="Liang Y."/>
            <person name="Liu X.H."/>
            <person name="Rhind N."/>
            <person name="Pidoux A."/>
            <person name="Brysch-Herzberg M."/>
            <person name="Du L.L."/>
        </authorList>
    </citation>
    <scope>NUCLEOTIDE SEQUENCE [LARGE SCALE GENOMIC DNA]</scope>
    <source>
        <strain evidence="10 11">CBS 15793</strain>
    </source>
</reference>
<dbReference type="InterPro" id="IPR003171">
    <property type="entry name" value="Mehydrof_redctse-like"/>
</dbReference>
<evidence type="ECO:0000256" key="5">
    <source>
        <dbReference type="ARBA" id="ARBA00022827"/>
    </source>
</evidence>
<dbReference type="GO" id="GO:0004489">
    <property type="term" value="F:methylenetetrahydrofolate reductase [NAD(P)H] activity"/>
    <property type="evidence" value="ECO:0007669"/>
    <property type="project" value="InterPro"/>
</dbReference>
<dbReference type="PANTHER" id="PTHR45754:SF3">
    <property type="entry name" value="METHYLENETETRAHYDROFOLATE REDUCTASE (NADPH)"/>
    <property type="match status" value="1"/>
</dbReference>
<evidence type="ECO:0000256" key="4">
    <source>
        <dbReference type="ARBA" id="ARBA00022630"/>
    </source>
</evidence>
<dbReference type="InterPro" id="IPR053806">
    <property type="entry name" value="MTHFR_C"/>
</dbReference>
<keyword evidence="4" id="KW-0285">Flavoprotein</keyword>
<dbReference type="Pfam" id="PF02219">
    <property type="entry name" value="MTHFR"/>
    <property type="match status" value="1"/>
</dbReference>
<accession>A0AAE9W843</accession>
<evidence type="ECO:0000256" key="6">
    <source>
        <dbReference type="ARBA" id="ARBA00022857"/>
    </source>
</evidence>
<evidence type="ECO:0000256" key="3">
    <source>
        <dbReference type="ARBA" id="ARBA00006743"/>
    </source>
</evidence>
<keyword evidence="11" id="KW-1185">Reference proteome</keyword>
<keyword evidence="7" id="KW-0560">Oxidoreductase</keyword>
<protein>
    <submittedName>
        <fullName evidence="10">Methylenetetrahydrofolate reductase Met9</fullName>
    </submittedName>
</protein>
<dbReference type="InterPro" id="IPR004621">
    <property type="entry name" value="Fadh2_euk"/>
</dbReference>
<proteinExistence type="inferred from homology"/>
<evidence type="ECO:0000313" key="10">
    <source>
        <dbReference type="EMBL" id="WBW71501.1"/>
    </source>
</evidence>
<dbReference type="SUPFAM" id="SSF51730">
    <property type="entry name" value="FAD-linked oxidoreductase"/>
    <property type="match status" value="1"/>
</dbReference>
<name>A0AAE9W843_9SCHI</name>
<evidence type="ECO:0000256" key="8">
    <source>
        <dbReference type="RuleBase" id="RU004254"/>
    </source>
</evidence>
<evidence type="ECO:0000256" key="1">
    <source>
        <dbReference type="ARBA" id="ARBA00001974"/>
    </source>
</evidence>
<feature type="domain" description="MTHFR SAM-binding regulatory" evidence="9">
    <location>
        <begin position="322"/>
        <end position="593"/>
    </location>
</feature>
<dbReference type="NCBIfam" id="TIGR00677">
    <property type="entry name" value="fadh2_euk"/>
    <property type="match status" value="1"/>
</dbReference>
<evidence type="ECO:0000259" key="9">
    <source>
        <dbReference type="Pfam" id="PF21895"/>
    </source>
</evidence>
<dbReference type="KEGG" id="som:SOMG_01808"/>